<dbReference type="EMBL" id="BGZK01002816">
    <property type="protein sequence ID" value="GBP96645.1"/>
    <property type="molecule type" value="Genomic_DNA"/>
</dbReference>
<comment type="caution">
    <text evidence="2">The sequence shown here is derived from an EMBL/GenBank/DDBJ whole genome shotgun (WGS) entry which is preliminary data.</text>
</comment>
<gene>
    <name evidence="2" type="ORF">EVAR_46055_1</name>
</gene>
<evidence type="ECO:0000256" key="1">
    <source>
        <dbReference type="SAM" id="MobiDB-lite"/>
    </source>
</evidence>
<evidence type="ECO:0000313" key="3">
    <source>
        <dbReference type="Proteomes" id="UP000299102"/>
    </source>
</evidence>
<dbReference type="AlphaFoldDB" id="A0A4C2ACC7"/>
<dbReference type="Proteomes" id="UP000299102">
    <property type="component" value="Unassembled WGS sequence"/>
</dbReference>
<organism evidence="2 3">
    <name type="scientific">Eumeta variegata</name>
    <name type="common">Bagworm moth</name>
    <name type="synonym">Eumeta japonica</name>
    <dbReference type="NCBI Taxonomy" id="151549"/>
    <lineage>
        <taxon>Eukaryota</taxon>
        <taxon>Metazoa</taxon>
        <taxon>Ecdysozoa</taxon>
        <taxon>Arthropoda</taxon>
        <taxon>Hexapoda</taxon>
        <taxon>Insecta</taxon>
        <taxon>Pterygota</taxon>
        <taxon>Neoptera</taxon>
        <taxon>Endopterygota</taxon>
        <taxon>Lepidoptera</taxon>
        <taxon>Glossata</taxon>
        <taxon>Ditrysia</taxon>
        <taxon>Tineoidea</taxon>
        <taxon>Psychidae</taxon>
        <taxon>Oiketicinae</taxon>
        <taxon>Eumeta</taxon>
    </lineage>
</organism>
<sequence>MARPIEGFTDKAYSIKVKPGCPSNRQTNDSSNTAAALEGNGSIQAGRRERGHSSYYGYVFALRAAYSQRKQRESLLLPHSLDKSLQL</sequence>
<keyword evidence="3" id="KW-1185">Reference proteome</keyword>
<feature type="region of interest" description="Disordered" evidence="1">
    <location>
        <begin position="19"/>
        <end position="48"/>
    </location>
</feature>
<feature type="compositionally biased region" description="Polar residues" evidence="1">
    <location>
        <begin position="23"/>
        <end position="34"/>
    </location>
</feature>
<accession>A0A4C2ACC7</accession>
<proteinExistence type="predicted"/>
<protein>
    <submittedName>
        <fullName evidence="2">Uncharacterized protein</fullName>
    </submittedName>
</protein>
<reference evidence="2 3" key="1">
    <citation type="journal article" date="2019" name="Commun. Biol.">
        <title>The bagworm genome reveals a unique fibroin gene that provides high tensile strength.</title>
        <authorList>
            <person name="Kono N."/>
            <person name="Nakamura H."/>
            <person name="Ohtoshi R."/>
            <person name="Tomita M."/>
            <person name="Numata K."/>
            <person name="Arakawa K."/>
        </authorList>
    </citation>
    <scope>NUCLEOTIDE SEQUENCE [LARGE SCALE GENOMIC DNA]</scope>
</reference>
<name>A0A4C2ACC7_EUMVA</name>
<evidence type="ECO:0000313" key="2">
    <source>
        <dbReference type="EMBL" id="GBP96645.1"/>
    </source>
</evidence>